<dbReference type="PANTHER" id="PTHR34596">
    <property type="entry name" value="CHITOPORIN"/>
    <property type="match status" value="1"/>
</dbReference>
<dbReference type="EMBL" id="CP054493">
    <property type="protein sequence ID" value="QOY54866.1"/>
    <property type="molecule type" value="Genomic_DNA"/>
</dbReference>
<dbReference type="RefSeq" id="WP_194366910.1">
    <property type="nucleotide sequence ID" value="NZ_CP054493.1"/>
</dbReference>
<organism evidence="5 6">
    <name type="scientific">Candidatus Sulfurimonas marisnigri</name>
    <dbReference type="NCBI Taxonomy" id="2740405"/>
    <lineage>
        <taxon>Bacteria</taxon>
        <taxon>Pseudomonadati</taxon>
        <taxon>Campylobacterota</taxon>
        <taxon>Epsilonproteobacteria</taxon>
        <taxon>Campylobacterales</taxon>
        <taxon>Sulfurimonadaceae</taxon>
        <taxon>Sulfurimonas</taxon>
    </lineage>
</organism>
<reference evidence="5 6" key="1">
    <citation type="submission" date="2020-05" db="EMBL/GenBank/DDBJ databases">
        <title>Sulfurimonas marisnigri, sp. nov., and Sulfurimonas baltica, sp. nov., manganese oxide reducing chemolithoautotrophs of the class Epsilonproteobacteria isolated from the pelagic redoxclines of the Black and Baltic Seas and emended description of the genus Sulfurimonas.</title>
        <authorList>
            <person name="Henkel J.V."/>
            <person name="Laudan C."/>
            <person name="Werner J."/>
            <person name="Neu T."/>
            <person name="Plewe S."/>
            <person name="Sproer C."/>
            <person name="Bunk B."/>
            <person name="Schulz-Vogt H.N."/>
        </authorList>
    </citation>
    <scope>NUCLEOTIDE SEQUENCE [LARGE SCALE GENOMIC DNA]</scope>
    <source>
        <strain evidence="5 6">SoZ1</strain>
    </source>
</reference>
<comment type="similarity">
    <text evidence="1">Belongs to the outer membrane porin (Opr) (TC 1.B.25) family.</text>
</comment>
<keyword evidence="6" id="KW-1185">Reference proteome</keyword>
<keyword evidence="2" id="KW-0813">Transport</keyword>
<evidence type="ECO:0000313" key="5">
    <source>
        <dbReference type="EMBL" id="QOY54866.1"/>
    </source>
</evidence>
<dbReference type="Gene3D" id="2.40.160.10">
    <property type="entry name" value="Porin"/>
    <property type="match status" value="1"/>
</dbReference>
<protein>
    <submittedName>
        <fullName evidence="5">Outer membrane porin, OprD family</fullName>
    </submittedName>
</protein>
<evidence type="ECO:0000256" key="2">
    <source>
        <dbReference type="ARBA" id="ARBA00022448"/>
    </source>
</evidence>
<dbReference type="Pfam" id="PF03573">
    <property type="entry name" value="OprD"/>
    <property type="match status" value="1"/>
</dbReference>
<evidence type="ECO:0000256" key="1">
    <source>
        <dbReference type="ARBA" id="ARBA00009075"/>
    </source>
</evidence>
<evidence type="ECO:0000313" key="6">
    <source>
        <dbReference type="Proteomes" id="UP000593836"/>
    </source>
</evidence>
<dbReference type="KEGG" id="smas:HUE87_01060"/>
<dbReference type="InterPro" id="IPR005318">
    <property type="entry name" value="OM_porin_bac"/>
</dbReference>
<evidence type="ECO:0000256" key="3">
    <source>
        <dbReference type="ARBA" id="ARBA00022729"/>
    </source>
</evidence>
<dbReference type="GO" id="GO:0015288">
    <property type="term" value="F:porin activity"/>
    <property type="evidence" value="ECO:0007669"/>
    <property type="project" value="TreeGrafter"/>
</dbReference>
<dbReference type="Proteomes" id="UP000593836">
    <property type="component" value="Chromosome"/>
</dbReference>
<proteinExistence type="inferred from homology"/>
<gene>
    <name evidence="5" type="ORF">HUE87_01060</name>
</gene>
<dbReference type="PANTHER" id="PTHR34596:SF2">
    <property type="entry name" value="CHITOPORIN"/>
    <property type="match status" value="1"/>
</dbReference>
<dbReference type="SUPFAM" id="SSF56935">
    <property type="entry name" value="Porins"/>
    <property type="match status" value="1"/>
</dbReference>
<keyword evidence="3 4" id="KW-0732">Signal</keyword>
<name>A0A7S7RQN6_9BACT</name>
<dbReference type="GO" id="GO:0016020">
    <property type="term" value="C:membrane"/>
    <property type="evidence" value="ECO:0007669"/>
    <property type="project" value="InterPro"/>
</dbReference>
<sequence length="480" mass="52780">MKISKLSIAAFTVIALASSAQATLKSDKVTLKGNMVVEYTKLPAPVNTIKEAFTEGMFYGRLRANAFYWDWDKDPAAGKDNRNLGVGASLIYKSAPLNGLSGTVGLYTSQNPFFRMDKEDVGSSKAGKDTFSRRDVLTGGHYGMTVLGQAYLQYDAAKTSIKVGRQMLETVFTKSNDTKMIPNTFDGVTATIKDIPDTTIQLAYFTAQKLRDHTSGHDVIAFGGGSTSEQKWSQNDDSAVNKSLDVAKVGIDNTLQIASVTNKSIKNLKANISYARVPDVISNLTLEAHYTIPVSGDWKIAPGIRYMNQMDDLDSTTAVANLGKKTDNYTDPNSLDSSLLALRLDVKNKAFLGRIGYSKIADEADIVAPWRGFPTGGFTRAMAQYNWYANTKTYMLRLGYDFGKADMIPGFSLMARYAVQDFDETKPGVAADSNIIHIDARQNIGKDLELKVRLGFVDADVKAGKDTSYNEYRVELNYFF</sequence>
<dbReference type="AlphaFoldDB" id="A0A7S7RQN6"/>
<feature type="signal peptide" evidence="4">
    <location>
        <begin position="1"/>
        <end position="22"/>
    </location>
</feature>
<accession>A0A7S7RQN6</accession>
<feature type="chain" id="PRO_5032311812" evidence="4">
    <location>
        <begin position="23"/>
        <end position="480"/>
    </location>
</feature>
<dbReference type="InterPro" id="IPR023614">
    <property type="entry name" value="Porin_dom_sf"/>
</dbReference>
<evidence type="ECO:0000256" key="4">
    <source>
        <dbReference type="SAM" id="SignalP"/>
    </source>
</evidence>